<protein>
    <recommendedName>
        <fullName evidence="1">VOC domain-containing protein</fullName>
    </recommendedName>
</protein>
<comment type="caution">
    <text evidence="2">The sequence shown here is derived from an EMBL/GenBank/DDBJ whole genome shotgun (WGS) entry which is preliminary data.</text>
</comment>
<dbReference type="CDD" id="cd08351">
    <property type="entry name" value="ChaP_like"/>
    <property type="match status" value="1"/>
</dbReference>
<keyword evidence="3" id="KW-1185">Reference proteome</keyword>
<gene>
    <name evidence="2" type="ORF">UO65_1588</name>
</gene>
<name>W7JAN9_9PSEU</name>
<dbReference type="InterPro" id="IPR037523">
    <property type="entry name" value="VOC_core"/>
</dbReference>
<sequence>MAIQFNHTIVHAVDREKSARFFTDMFALPDPVEFGPFLAVRLANGCTLDFAQSPGEVAPQHYAFLVSEEEFDHVHGRITELGLDHWADPRQQGVNRINHNDGGRGVYFLDPSGHYLEAITVPYGGW</sequence>
<evidence type="ECO:0000313" key="3">
    <source>
        <dbReference type="Proteomes" id="UP000019277"/>
    </source>
</evidence>
<organism evidence="2 3">
    <name type="scientific">Actinokineospora spheciospongiae</name>
    <dbReference type="NCBI Taxonomy" id="909613"/>
    <lineage>
        <taxon>Bacteria</taxon>
        <taxon>Bacillati</taxon>
        <taxon>Actinomycetota</taxon>
        <taxon>Actinomycetes</taxon>
        <taxon>Pseudonocardiales</taxon>
        <taxon>Pseudonocardiaceae</taxon>
        <taxon>Actinokineospora</taxon>
    </lineage>
</organism>
<proteinExistence type="predicted"/>
<dbReference type="OrthoDB" id="9810341at2"/>
<dbReference type="EMBL" id="AYXG01000056">
    <property type="protein sequence ID" value="EWC63094.1"/>
    <property type="molecule type" value="Genomic_DNA"/>
</dbReference>
<dbReference type="Gene3D" id="3.10.180.10">
    <property type="entry name" value="2,3-Dihydroxybiphenyl 1,2-Dioxygenase, domain 1"/>
    <property type="match status" value="1"/>
</dbReference>
<reference evidence="2 3" key="1">
    <citation type="journal article" date="2014" name="Genome Announc.">
        <title>Draft Genome Sequence of the Antitrypanosomally Active Sponge-Associated Bacterium Actinokineospora sp. Strain EG49.</title>
        <authorList>
            <person name="Harjes J."/>
            <person name="Ryu T."/>
            <person name="Abdelmohsen U.R."/>
            <person name="Moitinho-Silva L."/>
            <person name="Horn H."/>
            <person name="Ravasi T."/>
            <person name="Hentschel U."/>
        </authorList>
    </citation>
    <scope>NUCLEOTIDE SEQUENCE [LARGE SCALE GENOMIC DNA]</scope>
    <source>
        <strain evidence="2 3">EG49</strain>
    </source>
</reference>
<accession>W7JAN9</accession>
<dbReference type="Proteomes" id="UP000019277">
    <property type="component" value="Unassembled WGS sequence"/>
</dbReference>
<feature type="domain" description="VOC" evidence="1">
    <location>
        <begin position="4"/>
        <end position="121"/>
    </location>
</feature>
<dbReference type="SUPFAM" id="SSF54593">
    <property type="entry name" value="Glyoxalase/Bleomycin resistance protein/Dihydroxybiphenyl dioxygenase"/>
    <property type="match status" value="1"/>
</dbReference>
<evidence type="ECO:0000259" key="1">
    <source>
        <dbReference type="PROSITE" id="PS51819"/>
    </source>
</evidence>
<dbReference type="RefSeq" id="WP_035280059.1">
    <property type="nucleotide sequence ID" value="NZ_AYXG01000056.1"/>
</dbReference>
<evidence type="ECO:0000313" key="2">
    <source>
        <dbReference type="EMBL" id="EWC63094.1"/>
    </source>
</evidence>
<dbReference type="AlphaFoldDB" id="W7JAN9"/>
<dbReference type="eggNOG" id="COG0346">
    <property type="taxonomic scope" value="Bacteria"/>
</dbReference>
<dbReference type="PROSITE" id="PS51819">
    <property type="entry name" value="VOC"/>
    <property type="match status" value="1"/>
</dbReference>
<dbReference type="InterPro" id="IPR029068">
    <property type="entry name" value="Glyas_Bleomycin-R_OHBP_Dase"/>
</dbReference>